<dbReference type="PANTHER" id="PTHR43271">
    <property type="entry name" value="BLL2771 PROTEIN"/>
    <property type="match status" value="1"/>
</dbReference>
<dbReference type="InterPro" id="IPR011701">
    <property type="entry name" value="MFS"/>
</dbReference>
<dbReference type="PROSITE" id="PS50850">
    <property type="entry name" value="MFS"/>
    <property type="match status" value="1"/>
</dbReference>
<comment type="subcellular location">
    <subcellularLocation>
        <location evidence="1">Cell membrane</location>
        <topology evidence="1">Multi-pass membrane protein</topology>
    </subcellularLocation>
</comment>
<organism evidence="11 12">
    <name type="scientific">Stutzerimonas degradans</name>
    <dbReference type="NCBI Taxonomy" id="2968968"/>
    <lineage>
        <taxon>Bacteria</taxon>
        <taxon>Pseudomonadati</taxon>
        <taxon>Pseudomonadota</taxon>
        <taxon>Gammaproteobacteria</taxon>
        <taxon>Pseudomonadales</taxon>
        <taxon>Pseudomonadaceae</taxon>
        <taxon>Stutzerimonas</taxon>
    </lineage>
</organism>
<evidence type="ECO:0000256" key="2">
    <source>
        <dbReference type="ARBA" id="ARBA00008335"/>
    </source>
</evidence>
<sequence>MNSFQCATGEPAQPDAQPSPDAVDRAAFTEKGTPRFTRTVLALFAGGFATFALLYCVQPLMPMLSQAFAINAAQSSLVLSSSTITLAIGLLLTGPISDAIGRKSVMVTALLAAALFTLLSAVMPGWHGVLLMRALVGLALSGLAAVAMTYLSEEIDPRHLGLAMGLYIGGNAIGGMSGRLISGVLVDYLPWQSVLTVMGGLALLAALLFWRFLPESRHFRPRPLRPRGLVQGYAMHFRDAGLPWLFLQAFLLMGSFVTLFNYIGYRLIAAPFELSQTLVGLLAVVYLSGIYSSAQAGALADRIGRRKVLWAMIVLMLGGLGLTLFDVLAVILPGMLLFTFGFFGAHSVASSWIGRRATQARGQASSLYLFGYYLGSSIAGTLGGLFWHAGGWIGVGLFIAALLLVSLLVALHLARLPATPENHARG</sequence>
<feature type="transmembrane region" description="Helical" evidence="9">
    <location>
        <begin position="244"/>
        <end position="265"/>
    </location>
</feature>
<evidence type="ECO:0000256" key="6">
    <source>
        <dbReference type="ARBA" id="ARBA00022989"/>
    </source>
</evidence>
<feature type="transmembrane region" description="Helical" evidence="9">
    <location>
        <begin position="393"/>
        <end position="414"/>
    </location>
</feature>
<dbReference type="Proteomes" id="UP000235881">
    <property type="component" value="Unassembled WGS sequence"/>
</dbReference>
<feature type="transmembrane region" description="Helical" evidence="9">
    <location>
        <begin position="160"/>
        <end position="181"/>
    </location>
</feature>
<dbReference type="CDD" id="cd17324">
    <property type="entry name" value="MFS_NepI_like"/>
    <property type="match status" value="1"/>
</dbReference>
<feature type="transmembrane region" description="Helical" evidence="9">
    <location>
        <begin position="331"/>
        <end position="354"/>
    </location>
</feature>
<feature type="region of interest" description="Disordered" evidence="8">
    <location>
        <begin position="1"/>
        <end position="22"/>
    </location>
</feature>
<dbReference type="GO" id="GO:0022857">
    <property type="term" value="F:transmembrane transporter activity"/>
    <property type="evidence" value="ECO:0007669"/>
    <property type="project" value="InterPro"/>
</dbReference>
<dbReference type="RefSeq" id="WP_008568299.1">
    <property type="nucleotide sequence ID" value="NZ_CP065721.1"/>
</dbReference>
<gene>
    <name evidence="11" type="ORF">CXK95_13775</name>
</gene>
<dbReference type="InterPro" id="IPR020846">
    <property type="entry name" value="MFS_dom"/>
</dbReference>
<dbReference type="Pfam" id="PF07690">
    <property type="entry name" value="MFS_1"/>
    <property type="match status" value="1"/>
</dbReference>
<dbReference type="Gene3D" id="1.20.1250.20">
    <property type="entry name" value="MFS general substrate transporter like domains"/>
    <property type="match status" value="1"/>
</dbReference>
<dbReference type="PANTHER" id="PTHR43271:SF1">
    <property type="entry name" value="INNER MEMBRANE TRANSPORT PROTEIN YNFM"/>
    <property type="match status" value="1"/>
</dbReference>
<feature type="transmembrane region" description="Helical" evidence="9">
    <location>
        <begin position="366"/>
        <end position="387"/>
    </location>
</feature>
<feature type="transmembrane region" description="Helical" evidence="9">
    <location>
        <begin position="67"/>
        <end position="92"/>
    </location>
</feature>
<evidence type="ECO:0000256" key="9">
    <source>
        <dbReference type="SAM" id="Phobius"/>
    </source>
</evidence>
<keyword evidence="7 9" id="KW-0472">Membrane</keyword>
<feature type="transmembrane region" description="Helical" evidence="9">
    <location>
        <begin position="130"/>
        <end position="151"/>
    </location>
</feature>
<feature type="domain" description="Major facilitator superfamily (MFS) profile" evidence="10">
    <location>
        <begin position="35"/>
        <end position="418"/>
    </location>
</feature>
<dbReference type="InterPro" id="IPR005829">
    <property type="entry name" value="Sugar_transporter_CS"/>
</dbReference>
<dbReference type="PROSITE" id="PS00216">
    <property type="entry name" value="SUGAR_TRANSPORT_1"/>
    <property type="match status" value="2"/>
</dbReference>
<comment type="similarity">
    <text evidence="2">Belongs to the major facilitator superfamily.</text>
</comment>
<evidence type="ECO:0000256" key="7">
    <source>
        <dbReference type="ARBA" id="ARBA00023136"/>
    </source>
</evidence>
<evidence type="ECO:0000313" key="12">
    <source>
        <dbReference type="Proteomes" id="UP000235881"/>
    </source>
</evidence>
<protein>
    <submittedName>
        <fullName evidence="11">MFS transporter</fullName>
    </submittedName>
</protein>
<feature type="compositionally biased region" description="Low complexity" evidence="8">
    <location>
        <begin position="11"/>
        <end position="21"/>
    </location>
</feature>
<evidence type="ECO:0000259" key="10">
    <source>
        <dbReference type="PROSITE" id="PS50850"/>
    </source>
</evidence>
<keyword evidence="4" id="KW-1003">Cell membrane</keyword>
<comment type="caution">
    <text evidence="11">The sequence shown here is derived from an EMBL/GenBank/DDBJ whole genome shotgun (WGS) entry which is preliminary data.</text>
</comment>
<keyword evidence="6 9" id="KW-1133">Transmembrane helix</keyword>
<evidence type="ECO:0000256" key="5">
    <source>
        <dbReference type="ARBA" id="ARBA00022692"/>
    </source>
</evidence>
<dbReference type="EMBL" id="POUK01000005">
    <property type="protein sequence ID" value="PNF75668.1"/>
    <property type="molecule type" value="Genomic_DNA"/>
</dbReference>
<evidence type="ECO:0000256" key="1">
    <source>
        <dbReference type="ARBA" id="ARBA00004651"/>
    </source>
</evidence>
<feature type="transmembrane region" description="Helical" evidence="9">
    <location>
        <begin position="277"/>
        <end position="296"/>
    </location>
</feature>
<keyword evidence="5 9" id="KW-0812">Transmembrane</keyword>
<dbReference type="InterPro" id="IPR036259">
    <property type="entry name" value="MFS_trans_sf"/>
</dbReference>
<evidence type="ECO:0000256" key="8">
    <source>
        <dbReference type="SAM" id="MobiDB-lite"/>
    </source>
</evidence>
<keyword evidence="3" id="KW-0813">Transport</keyword>
<dbReference type="GO" id="GO:0005886">
    <property type="term" value="C:plasma membrane"/>
    <property type="evidence" value="ECO:0007669"/>
    <property type="project" value="UniProtKB-SubCell"/>
</dbReference>
<dbReference type="SUPFAM" id="SSF103473">
    <property type="entry name" value="MFS general substrate transporter"/>
    <property type="match status" value="1"/>
</dbReference>
<keyword evidence="12" id="KW-1185">Reference proteome</keyword>
<name>A0A8E2QC23_9GAMM</name>
<proteinExistence type="inferred from homology"/>
<reference evidence="11 12" key="1">
    <citation type="submission" date="2018-01" db="EMBL/GenBank/DDBJ databases">
        <title>Denitrification phenotypes of diverse strains of Pseudomonas stutzeri.</title>
        <authorList>
            <person name="Milligan D.A."/>
            <person name="Bergaust L."/>
            <person name="Bakken L.R."/>
            <person name="Frostegard A."/>
        </authorList>
    </citation>
    <scope>NUCLEOTIDE SEQUENCE [LARGE SCALE GENOMIC DNA]</scope>
    <source>
        <strain evidence="11 12">DSM 50238</strain>
    </source>
</reference>
<accession>A0A8E2QC23</accession>
<feature type="transmembrane region" description="Helical" evidence="9">
    <location>
        <begin position="40"/>
        <end position="61"/>
    </location>
</feature>
<evidence type="ECO:0000256" key="4">
    <source>
        <dbReference type="ARBA" id="ARBA00022475"/>
    </source>
</evidence>
<dbReference type="AlphaFoldDB" id="A0A8E2QC23"/>
<evidence type="ECO:0000313" key="11">
    <source>
        <dbReference type="EMBL" id="PNF75668.1"/>
    </source>
</evidence>
<feature type="transmembrane region" description="Helical" evidence="9">
    <location>
        <begin position="104"/>
        <end position="124"/>
    </location>
</feature>
<feature type="transmembrane region" description="Helical" evidence="9">
    <location>
        <begin position="308"/>
        <end position="325"/>
    </location>
</feature>
<evidence type="ECO:0000256" key="3">
    <source>
        <dbReference type="ARBA" id="ARBA00022448"/>
    </source>
</evidence>
<feature type="transmembrane region" description="Helical" evidence="9">
    <location>
        <begin position="193"/>
        <end position="213"/>
    </location>
</feature>